<organism evidence="4 5">
    <name type="scientific">Lactarius akahatsu</name>
    <dbReference type="NCBI Taxonomy" id="416441"/>
    <lineage>
        <taxon>Eukaryota</taxon>
        <taxon>Fungi</taxon>
        <taxon>Dikarya</taxon>
        <taxon>Basidiomycota</taxon>
        <taxon>Agaricomycotina</taxon>
        <taxon>Agaricomycetes</taxon>
        <taxon>Russulales</taxon>
        <taxon>Russulaceae</taxon>
        <taxon>Lactarius</taxon>
    </lineage>
</organism>
<evidence type="ECO:0000313" key="5">
    <source>
        <dbReference type="Proteomes" id="UP001201163"/>
    </source>
</evidence>
<dbReference type="SUPFAM" id="SSF52540">
    <property type="entry name" value="P-loop containing nucleoside triphosphate hydrolases"/>
    <property type="match status" value="1"/>
</dbReference>
<dbReference type="Pfam" id="PF17109">
    <property type="entry name" value="Goodbye"/>
    <property type="match status" value="1"/>
</dbReference>
<keyword evidence="5" id="KW-1185">Reference proteome</keyword>
<dbReference type="Proteomes" id="UP001201163">
    <property type="component" value="Unassembled WGS sequence"/>
</dbReference>
<evidence type="ECO:0000256" key="1">
    <source>
        <dbReference type="ARBA" id="ARBA00022737"/>
    </source>
</evidence>
<evidence type="ECO:0000313" key="4">
    <source>
        <dbReference type="EMBL" id="KAH8986714.1"/>
    </source>
</evidence>
<reference evidence="4" key="1">
    <citation type="submission" date="2022-01" db="EMBL/GenBank/DDBJ databases">
        <title>Comparative genomics reveals a dynamic genome evolution in the ectomycorrhizal milk-cap (Lactarius) mushrooms.</title>
        <authorList>
            <consortium name="DOE Joint Genome Institute"/>
            <person name="Lebreton A."/>
            <person name="Tang N."/>
            <person name="Kuo A."/>
            <person name="LaButti K."/>
            <person name="Drula E."/>
            <person name="Barry K."/>
            <person name="Clum A."/>
            <person name="Lipzen A."/>
            <person name="Mousain D."/>
            <person name="Ng V."/>
            <person name="Wang R."/>
            <person name="Wang X."/>
            <person name="Dai Y."/>
            <person name="Henrissat B."/>
            <person name="Grigoriev I.V."/>
            <person name="Guerin-Laguette A."/>
            <person name="Yu F."/>
            <person name="Martin F.M."/>
        </authorList>
    </citation>
    <scope>NUCLEOTIDE SEQUENCE</scope>
    <source>
        <strain evidence="4">QP</strain>
    </source>
</reference>
<proteinExistence type="predicted"/>
<keyword evidence="1" id="KW-0677">Repeat</keyword>
<dbReference type="InterPro" id="IPR031350">
    <property type="entry name" value="Goodbye_dom"/>
</dbReference>
<evidence type="ECO:0000259" key="2">
    <source>
        <dbReference type="Pfam" id="PF17109"/>
    </source>
</evidence>
<evidence type="ECO:0000259" key="3">
    <source>
        <dbReference type="Pfam" id="PF24883"/>
    </source>
</evidence>
<evidence type="ECO:0008006" key="6">
    <source>
        <dbReference type="Google" id="ProtNLM"/>
    </source>
</evidence>
<dbReference type="PANTHER" id="PTHR10039:SF17">
    <property type="entry name" value="FUNGAL STAND N-TERMINAL GOODBYE DOMAIN-CONTAINING PROTEIN-RELATED"/>
    <property type="match status" value="1"/>
</dbReference>
<feature type="domain" description="Fungal STAND N-terminal Goodbye" evidence="2">
    <location>
        <begin position="20"/>
        <end position="142"/>
    </location>
</feature>
<accession>A0AAD4LD81</accession>
<comment type="caution">
    <text evidence="4">The sequence shown here is derived from an EMBL/GenBank/DDBJ whole genome shotgun (WGS) entry which is preliminary data.</text>
</comment>
<feature type="domain" description="Nephrocystin 3-like N-terminal" evidence="3">
    <location>
        <begin position="287"/>
        <end position="426"/>
    </location>
</feature>
<dbReference type="AlphaFoldDB" id="A0AAD4LD81"/>
<dbReference type="EMBL" id="JAKELL010000052">
    <property type="protein sequence ID" value="KAH8986714.1"/>
    <property type="molecule type" value="Genomic_DNA"/>
</dbReference>
<name>A0AAD4LD81_9AGAM</name>
<protein>
    <recommendedName>
        <fullName evidence="6">NACHT domain-containing protein</fullName>
    </recommendedName>
</protein>
<dbReference type="InterPro" id="IPR027417">
    <property type="entry name" value="P-loop_NTPase"/>
</dbReference>
<dbReference type="Pfam" id="PF24883">
    <property type="entry name" value="NPHP3_N"/>
    <property type="match status" value="1"/>
</dbReference>
<dbReference type="PANTHER" id="PTHR10039">
    <property type="entry name" value="AMELOGENIN"/>
    <property type="match status" value="1"/>
</dbReference>
<dbReference type="InterPro" id="IPR056884">
    <property type="entry name" value="NPHP3-like_N"/>
</dbReference>
<sequence length="478" mass="53843">MSQTPPASTSSSNFRAIFVAALREYEKKTKTDLHTHPLAIQLQSCGSSNDILVVLRDKVNEFDQSKSRNERLASWLGPTINVLYAFSATLGEGVGLIFSPAKVISAGVGVLLLVAKDVDASQETLVDLFERIENFFKRLESYTEVPPTNAMTDIIVKIMVEVLNIFAIATKEMKQSRAKKFLKRLVGREGIGDALTRLDKLTQEEARMAAAQILSLTHAVDNKVTVVGIKLKDVDDKMDLVIKDGKDAKEVLDDVKWKQLRQSLRRRVTPPDPSINHNNACDIHHGGTAEWFSQGSIFRGWKSTGSLLWIYGKPGSGKSVLCSTIIQNIATLRHDEAESALMAFFYFDFRDLDKQLRRNLLPSLLIQLSTQSRPCCDILSRLYSAYDNGAQKPSDSVMIRYLKDMLTIPIPRPVYMILDALDECPNWPGIPSPPDRNSIFEQLLHLWHITGYPCTMRADKRMTSWTTSILWCILTRRR</sequence>
<dbReference type="Gene3D" id="3.40.50.300">
    <property type="entry name" value="P-loop containing nucleotide triphosphate hydrolases"/>
    <property type="match status" value="1"/>
</dbReference>
<gene>
    <name evidence="4" type="ORF">EDB92DRAFT_1230987</name>
</gene>